<evidence type="ECO:0000313" key="3">
    <source>
        <dbReference type="Proteomes" id="UP000007796"/>
    </source>
</evidence>
<evidence type="ECO:0000256" key="1">
    <source>
        <dbReference type="SAM" id="MobiDB-lite"/>
    </source>
</evidence>
<protein>
    <submittedName>
        <fullName evidence="2">Uncharacterized protein</fullName>
    </submittedName>
</protein>
<accession>F0XB62</accession>
<evidence type="ECO:0000313" key="2">
    <source>
        <dbReference type="EMBL" id="EFX04921.1"/>
    </source>
</evidence>
<dbReference type="RefSeq" id="XP_014174403.1">
    <property type="nucleotide sequence ID" value="XM_014318928.1"/>
</dbReference>
<dbReference type="InParanoid" id="F0XB62"/>
<dbReference type="Proteomes" id="UP000007796">
    <property type="component" value="Unassembled WGS sequence"/>
</dbReference>
<gene>
    <name evidence="2" type="ORF">CMQ_5183</name>
</gene>
<keyword evidence="3" id="KW-1185">Reference proteome</keyword>
<dbReference type="HOGENOM" id="CLU_036934_0_0_1"/>
<dbReference type="EMBL" id="GL629756">
    <property type="protein sequence ID" value="EFX04921.1"/>
    <property type="molecule type" value="Genomic_DNA"/>
</dbReference>
<feature type="region of interest" description="Disordered" evidence="1">
    <location>
        <begin position="49"/>
        <end position="99"/>
    </location>
</feature>
<sequence length="236" mass="25909">MSSNIFRIFKPGGWTNEAKLVYEVQDLRQAVEALQGYIRDHGIAVPDVLPPHLHMHKHHPDSQAARPYHSHHHAQDLKPSYRPPEHSPGQNVVPSAPASAGSVVRMGDVDPQVAGMEFVLTLESPCLPHLHGDPENPEDASCHALTTTAQLVAMYPEHPIESSAERGALCQQVPGRMLDSLLSLSKTLCPEDHMTPVQAWSHIRSQPHFGGLELGALQSLAEKLRDSVKCHGYVDV</sequence>
<dbReference type="GeneID" id="25978477"/>
<organism evidence="3">
    <name type="scientific">Grosmannia clavigera (strain kw1407 / UAMH 11150)</name>
    <name type="common">Blue stain fungus</name>
    <name type="synonym">Graphiocladiella clavigera</name>
    <dbReference type="NCBI Taxonomy" id="655863"/>
    <lineage>
        <taxon>Eukaryota</taxon>
        <taxon>Fungi</taxon>
        <taxon>Dikarya</taxon>
        <taxon>Ascomycota</taxon>
        <taxon>Pezizomycotina</taxon>
        <taxon>Sordariomycetes</taxon>
        <taxon>Sordariomycetidae</taxon>
        <taxon>Ophiostomatales</taxon>
        <taxon>Ophiostomataceae</taxon>
        <taxon>Leptographium</taxon>
    </lineage>
</organism>
<proteinExistence type="predicted"/>
<name>F0XB62_GROCL</name>
<dbReference type="AlphaFoldDB" id="F0XB62"/>
<reference evidence="2 3" key="1">
    <citation type="journal article" date="2011" name="Proc. Natl. Acad. Sci. U.S.A.">
        <title>Genome and transcriptome analyses of the mountain pine beetle-fungal symbiont Grosmannia clavigera, a lodgepole pine pathogen.</title>
        <authorList>
            <person name="DiGuistini S."/>
            <person name="Wang Y."/>
            <person name="Liao N.Y."/>
            <person name="Taylor G."/>
            <person name="Tanguay P."/>
            <person name="Feau N."/>
            <person name="Henrissat B."/>
            <person name="Chan S.K."/>
            <person name="Hesse-Orce U."/>
            <person name="Alamouti S.M."/>
            <person name="Tsui C.K.M."/>
            <person name="Docking R.T."/>
            <person name="Levasseur A."/>
            <person name="Haridas S."/>
            <person name="Robertson G."/>
            <person name="Birol I."/>
            <person name="Holt R.A."/>
            <person name="Marra M.A."/>
            <person name="Hamelin R.C."/>
            <person name="Hirst M."/>
            <person name="Jones S.J.M."/>
            <person name="Bohlmann J."/>
            <person name="Breuil C."/>
        </authorList>
    </citation>
    <scope>NUCLEOTIDE SEQUENCE [LARGE SCALE GENOMIC DNA]</scope>
    <source>
        <strain evidence="3">kw1407 / UAMH 11150</strain>
    </source>
</reference>
<dbReference type="eggNOG" id="ENOG502SPRN">
    <property type="taxonomic scope" value="Eukaryota"/>
</dbReference>
<dbReference type="STRING" id="655863.F0XB62"/>
<dbReference type="OrthoDB" id="2590011at2759"/>